<evidence type="ECO:0000313" key="2">
    <source>
        <dbReference type="EMBL" id="MET1489432.1"/>
    </source>
</evidence>
<name>A0ABV2CNR2_9RHOO</name>
<feature type="signal peptide" evidence="1">
    <location>
        <begin position="1"/>
        <end position="20"/>
    </location>
</feature>
<evidence type="ECO:0000313" key="3">
    <source>
        <dbReference type="Proteomes" id="UP001548590"/>
    </source>
</evidence>
<dbReference type="EMBL" id="JBEWLZ010000003">
    <property type="protein sequence ID" value="MET1489432.1"/>
    <property type="molecule type" value="Genomic_DNA"/>
</dbReference>
<keyword evidence="3" id="KW-1185">Reference proteome</keyword>
<reference evidence="2 3" key="1">
    <citation type="submission" date="2024-07" db="EMBL/GenBank/DDBJ databases">
        <title>Uliginosibacterium paludis KCTC:42655.</title>
        <authorList>
            <person name="Kim M.K."/>
        </authorList>
    </citation>
    <scope>NUCLEOTIDE SEQUENCE [LARGE SCALE GENOMIC DNA]</scope>
    <source>
        <strain evidence="2 3">KCTC 42655</strain>
    </source>
</reference>
<dbReference type="RefSeq" id="WP_345925496.1">
    <property type="nucleotide sequence ID" value="NZ_JBDIVF010000002.1"/>
</dbReference>
<organism evidence="2 3">
    <name type="scientific">Uliginosibacterium paludis</name>
    <dbReference type="NCBI Taxonomy" id="1615952"/>
    <lineage>
        <taxon>Bacteria</taxon>
        <taxon>Pseudomonadati</taxon>
        <taxon>Pseudomonadota</taxon>
        <taxon>Betaproteobacteria</taxon>
        <taxon>Rhodocyclales</taxon>
        <taxon>Zoogloeaceae</taxon>
        <taxon>Uliginosibacterium</taxon>
    </lineage>
</organism>
<comment type="caution">
    <text evidence="2">The sequence shown here is derived from an EMBL/GenBank/DDBJ whole genome shotgun (WGS) entry which is preliminary data.</text>
</comment>
<dbReference type="Proteomes" id="UP001548590">
    <property type="component" value="Unassembled WGS sequence"/>
</dbReference>
<protein>
    <recommendedName>
        <fullName evidence="4">Alginate biosynthesis protein AlgF</fullName>
    </recommendedName>
</protein>
<feature type="chain" id="PRO_5046475040" description="Alginate biosynthesis protein AlgF" evidence="1">
    <location>
        <begin position="21"/>
        <end position="189"/>
    </location>
</feature>
<proteinExistence type="predicted"/>
<evidence type="ECO:0008006" key="4">
    <source>
        <dbReference type="Google" id="ProtNLM"/>
    </source>
</evidence>
<accession>A0ABV2CNR2</accession>
<sequence length="189" mass="19807">MKLKLIASSLALLAAGWAQAAIPLDLHFTGSEPFSPAFRHLPEQPGTPMLVSTGGRHVVEDGKLVLANGRFAIGAVPEAGGKLADSDGSGRPDGVLDLSKPYRITIRVAEAVATHPGKDNFFIYVNNSTSKRDQSPLGSGSQLVKASVGELKVGDNVFEGRIGDARSFVQIRAESGAAVKIESIHIAPI</sequence>
<keyword evidence="1" id="KW-0732">Signal</keyword>
<evidence type="ECO:0000256" key="1">
    <source>
        <dbReference type="SAM" id="SignalP"/>
    </source>
</evidence>
<gene>
    <name evidence="2" type="ORF">ABVT11_06305</name>
</gene>